<evidence type="ECO:0000256" key="2">
    <source>
        <dbReference type="ARBA" id="ARBA00011135"/>
    </source>
</evidence>
<dbReference type="Gene3D" id="3.40.50.300">
    <property type="entry name" value="P-loop containing nucleotide triphosphate hydrolases"/>
    <property type="match status" value="1"/>
</dbReference>
<dbReference type="CDD" id="cd00009">
    <property type="entry name" value="AAA"/>
    <property type="match status" value="1"/>
</dbReference>
<evidence type="ECO:0000256" key="3">
    <source>
        <dbReference type="ARBA" id="ARBA00015308"/>
    </source>
</evidence>
<keyword evidence="10" id="KW-0010">Activator</keyword>
<dbReference type="InterPro" id="IPR011006">
    <property type="entry name" value="CheY-like_superfamily"/>
</dbReference>
<dbReference type="RefSeq" id="WP_050518810.1">
    <property type="nucleotide sequence ID" value="NZ_FOCO01000002.1"/>
</dbReference>
<feature type="domain" description="Response regulatory" evidence="14">
    <location>
        <begin position="2"/>
        <end position="116"/>
    </location>
</feature>
<keyword evidence="9" id="KW-0238">DNA-binding</keyword>
<dbReference type="InterPro" id="IPR027417">
    <property type="entry name" value="P-loop_NTPase"/>
</dbReference>
<gene>
    <name evidence="15" type="ORF">SAMN05216227_100218</name>
</gene>
<dbReference type="SMART" id="SM00448">
    <property type="entry name" value="REC"/>
    <property type="match status" value="1"/>
</dbReference>
<evidence type="ECO:0000256" key="10">
    <source>
        <dbReference type="ARBA" id="ARBA00023159"/>
    </source>
</evidence>
<dbReference type="SMART" id="SM00382">
    <property type="entry name" value="AAA"/>
    <property type="match status" value="1"/>
</dbReference>
<dbReference type="InterPro" id="IPR003593">
    <property type="entry name" value="AAA+_ATPase"/>
</dbReference>
<organism evidence="15 16">
    <name type="scientific">Pseudorhodobacter antarcticus</name>
    <dbReference type="NCBI Taxonomy" id="1077947"/>
    <lineage>
        <taxon>Bacteria</taxon>
        <taxon>Pseudomonadati</taxon>
        <taxon>Pseudomonadota</taxon>
        <taxon>Alphaproteobacteria</taxon>
        <taxon>Rhodobacterales</taxon>
        <taxon>Paracoccaceae</taxon>
        <taxon>Pseudorhodobacter</taxon>
    </lineage>
</organism>
<dbReference type="PROSITE" id="PS50110">
    <property type="entry name" value="RESPONSE_REGULATORY"/>
    <property type="match status" value="1"/>
</dbReference>
<comment type="subunit">
    <text evidence="2">Interacts with sigma-54.</text>
</comment>
<evidence type="ECO:0000313" key="16">
    <source>
        <dbReference type="Proteomes" id="UP000183002"/>
    </source>
</evidence>
<dbReference type="OrthoDB" id="9802388at2"/>
<evidence type="ECO:0000313" key="15">
    <source>
        <dbReference type="EMBL" id="SEM74672.1"/>
    </source>
</evidence>
<dbReference type="SUPFAM" id="SSF52540">
    <property type="entry name" value="P-loop containing nucleoside triphosphate hydrolases"/>
    <property type="match status" value="1"/>
</dbReference>
<dbReference type="PANTHER" id="PTHR32071">
    <property type="entry name" value="TRANSCRIPTIONAL REGULATORY PROTEIN"/>
    <property type="match status" value="1"/>
</dbReference>
<sequence>MTVFVVDDDADHLAALLDLLDAGGHTAQGFADAQSAVTAATQTPPQAILTDLRMPGMDGMALLAAITQLPHDIPVILLTGHGDVTAAVQAIQAGAEDFLEKPYNANHLLSVLQRTLRAHATRDELARLQNERPHQIDTILGDSPALATLRDRITALAPLNVDVILTGDTGTGKELAARALHAASPRANGPYIALNCAALPESLFEIEVFGHAAAAFPGAQEKPGKLEAANGGTLVLDEVEAMPLPLQAKLLRALQERSVERLGENRLRPLDLRIITTSKTDLRAAIAGGTFRADLFYRLAGTELRLPPLRGLGPDIALIFAHYAHLAARLYGRAEPHIPLSLRRDLQRHDWPGNIRELKTAAERFALGLDLSLPDTAPKGDTLPDRVADYEAREITAALARHGSVDRAAQSLGIARRTLADKIARYGITP</sequence>
<dbReference type="SUPFAM" id="SSF46689">
    <property type="entry name" value="Homeodomain-like"/>
    <property type="match status" value="1"/>
</dbReference>
<dbReference type="SUPFAM" id="SSF52172">
    <property type="entry name" value="CheY-like"/>
    <property type="match status" value="1"/>
</dbReference>
<dbReference type="FunFam" id="3.40.50.300:FF:000006">
    <property type="entry name" value="DNA-binding transcriptional regulator NtrC"/>
    <property type="match status" value="1"/>
</dbReference>
<feature type="modified residue" description="4-aspartylphosphate" evidence="12">
    <location>
        <position position="51"/>
    </location>
</feature>
<dbReference type="Pfam" id="PF00072">
    <property type="entry name" value="Response_reg"/>
    <property type="match status" value="1"/>
</dbReference>
<keyword evidence="5" id="KW-0547">Nucleotide-binding</keyword>
<dbReference type="InterPro" id="IPR009057">
    <property type="entry name" value="Homeodomain-like_sf"/>
</dbReference>
<dbReference type="PROSITE" id="PS50045">
    <property type="entry name" value="SIGMA54_INTERACT_4"/>
    <property type="match status" value="1"/>
</dbReference>
<dbReference type="InterPro" id="IPR058031">
    <property type="entry name" value="AAA_lid_NorR"/>
</dbReference>
<dbReference type="PROSITE" id="PS00676">
    <property type="entry name" value="SIGMA54_INTERACT_2"/>
    <property type="match status" value="1"/>
</dbReference>
<evidence type="ECO:0000256" key="8">
    <source>
        <dbReference type="ARBA" id="ARBA00023015"/>
    </source>
</evidence>
<dbReference type="GO" id="GO:0006355">
    <property type="term" value="P:regulation of DNA-templated transcription"/>
    <property type="evidence" value="ECO:0007669"/>
    <property type="project" value="InterPro"/>
</dbReference>
<dbReference type="FunFam" id="3.40.50.2300:FF:000018">
    <property type="entry name" value="DNA-binding transcriptional regulator NtrC"/>
    <property type="match status" value="1"/>
</dbReference>
<evidence type="ECO:0000259" key="14">
    <source>
        <dbReference type="PROSITE" id="PS50110"/>
    </source>
</evidence>
<dbReference type="Pfam" id="PF25601">
    <property type="entry name" value="AAA_lid_14"/>
    <property type="match status" value="1"/>
</dbReference>
<dbReference type="InterPro" id="IPR025944">
    <property type="entry name" value="Sigma_54_int_dom_CS"/>
</dbReference>
<evidence type="ECO:0000256" key="5">
    <source>
        <dbReference type="ARBA" id="ARBA00022741"/>
    </source>
</evidence>
<evidence type="ECO:0000256" key="1">
    <source>
        <dbReference type="ARBA" id="ARBA00002167"/>
    </source>
</evidence>
<name>A0A1H8AVA0_9RHOB</name>
<keyword evidence="8" id="KW-0805">Transcription regulation</keyword>
<evidence type="ECO:0000256" key="9">
    <source>
        <dbReference type="ARBA" id="ARBA00023125"/>
    </source>
</evidence>
<keyword evidence="7" id="KW-0902">Two-component regulatory system</keyword>
<dbReference type="EMBL" id="FOCO01000002">
    <property type="protein sequence ID" value="SEM74672.1"/>
    <property type="molecule type" value="Genomic_DNA"/>
</dbReference>
<dbReference type="Proteomes" id="UP000183002">
    <property type="component" value="Unassembled WGS sequence"/>
</dbReference>
<proteinExistence type="predicted"/>
<evidence type="ECO:0000259" key="13">
    <source>
        <dbReference type="PROSITE" id="PS50045"/>
    </source>
</evidence>
<dbReference type="GO" id="GO:0000160">
    <property type="term" value="P:phosphorelay signal transduction system"/>
    <property type="evidence" value="ECO:0007669"/>
    <property type="project" value="UniProtKB-KW"/>
</dbReference>
<dbReference type="GO" id="GO:0043565">
    <property type="term" value="F:sequence-specific DNA binding"/>
    <property type="evidence" value="ECO:0007669"/>
    <property type="project" value="InterPro"/>
</dbReference>
<keyword evidence="4 12" id="KW-0597">Phosphoprotein</keyword>
<keyword evidence="11" id="KW-0804">Transcription</keyword>
<dbReference type="PANTHER" id="PTHR32071:SF57">
    <property type="entry name" value="C4-DICARBOXYLATE TRANSPORT TRANSCRIPTIONAL REGULATORY PROTEIN DCTD"/>
    <property type="match status" value="1"/>
</dbReference>
<keyword evidence="6" id="KW-0067">ATP-binding</keyword>
<dbReference type="PROSITE" id="PS00688">
    <property type="entry name" value="SIGMA54_INTERACT_3"/>
    <property type="match status" value="1"/>
</dbReference>
<dbReference type="InterPro" id="IPR025943">
    <property type="entry name" value="Sigma_54_int_dom_ATP-bd_2"/>
</dbReference>
<dbReference type="GO" id="GO:0005524">
    <property type="term" value="F:ATP binding"/>
    <property type="evidence" value="ECO:0007669"/>
    <property type="project" value="UniProtKB-KW"/>
</dbReference>
<dbReference type="InterPro" id="IPR001789">
    <property type="entry name" value="Sig_transdc_resp-reg_receiver"/>
</dbReference>
<comment type="function">
    <text evidence="1">Required for activation of most nif operons, which are directly involved in nitrogen fixation.</text>
</comment>
<dbReference type="STRING" id="1077947.SAMN05216227_100218"/>
<evidence type="ECO:0000256" key="4">
    <source>
        <dbReference type="ARBA" id="ARBA00022553"/>
    </source>
</evidence>
<keyword evidence="16" id="KW-1185">Reference proteome</keyword>
<dbReference type="InterPro" id="IPR002078">
    <property type="entry name" value="Sigma_54_int"/>
</dbReference>
<dbReference type="Gene3D" id="1.10.8.60">
    <property type="match status" value="1"/>
</dbReference>
<evidence type="ECO:0000256" key="6">
    <source>
        <dbReference type="ARBA" id="ARBA00022840"/>
    </source>
</evidence>
<evidence type="ECO:0000256" key="11">
    <source>
        <dbReference type="ARBA" id="ARBA00023163"/>
    </source>
</evidence>
<dbReference type="Gene3D" id="1.10.10.60">
    <property type="entry name" value="Homeodomain-like"/>
    <property type="match status" value="1"/>
</dbReference>
<dbReference type="Pfam" id="PF02954">
    <property type="entry name" value="HTH_8"/>
    <property type="match status" value="1"/>
</dbReference>
<dbReference type="Pfam" id="PF00158">
    <property type="entry name" value="Sigma54_activat"/>
    <property type="match status" value="1"/>
</dbReference>
<evidence type="ECO:0000256" key="7">
    <source>
        <dbReference type="ARBA" id="ARBA00023012"/>
    </source>
</evidence>
<accession>A0A1H8AVA0</accession>
<reference evidence="15 16" key="1">
    <citation type="submission" date="2016-10" db="EMBL/GenBank/DDBJ databases">
        <authorList>
            <person name="de Groot N.N."/>
        </authorList>
    </citation>
    <scope>NUCLEOTIDE SEQUENCE [LARGE SCALE GENOMIC DNA]</scope>
    <source>
        <strain evidence="15 16">CGMCC 1.10836</strain>
    </source>
</reference>
<dbReference type="AlphaFoldDB" id="A0A1H8AVA0"/>
<dbReference type="Gene3D" id="3.40.50.2300">
    <property type="match status" value="1"/>
</dbReference>
<feature type="domain" description="Sigma-54 factor interaction" evidence="13">
    <location>
        <begin position="139"/>
        <end position="367"/>
    </location>
</feature>
<dbReference type="InterPro" id="IPR002197">
    <property type="entry name" value="HTH_Fis"/>
</dbReference>
<protein>
    <recommendedName>
        <fullName evidence="3">Nif-specific regulatory protein</fullName>
    </recommendedName>
</protein>
<evidence type="ECO:0000256" key="12">
    <source>
        <dbReference type="PROSITE-ProRule" id="PRU00169"/>
    </source>
</evidence>